<evidence type="ECO:0000313" key="2">
    <source>
        <dbReference type="EMBL" id="KZT23928.1"/>
    </source>
</evidence>
<dbReference type="AlphaFoldDB" id="A0A165RK62"/>
<name>A0A165RK62_9AGAM</name>
<dbReference type="InParanoid" id="A0A165RK62"/>
<dbReference type="EMBL" id="KV425581">
    <property type="protein sequence ID" value="KZT23928.1"/>
    <property type="molecule type" value="Genomic_DNA"/>
</dbReference>
<feature type="region of interest" description="Disordered" evidence="1">
    <location>
        <begin position="88"/>
        <end position="120"/>
    </location>
</feature>
<protein>
    <submittedName>
        <fullName evidence="2">Uncharacterized protein</fullName>
    </submittedName>
</protein>
<keyword evidence="3" id="KW-1185">Reference proteome</keyword>
<evidence type="ECO:0000313" key="3">
    <source>
        <dbReference type="Proteomes" id="UP000076761"/>
    </source>
</evidence>
<gene>
    <name evidence="2" type="ORF">NEOLEDRAFT_1179677</name>
</gene>
<dbReference type="Proteomes" id="UP000076761">
    <property type="component" value="Unassembled WGS sequence"/>
</dbReference>
<feature type="compositionally biased region" description="Polar residues" evidence="1">
    <location>
        <begin position="31"/>
        <end position="43"/>
    </location>
</feature>
<dbReference type="OrthoDB" id="3320472at2759"/>
<accession>A0A165RK62</accession>
<proteinExistence type="predicted"/>
<feature type="region of interest" description="Disordered" evidence="1">
    <location>
        <begin position="1"/>
        <end position="59"/>
    </location>
</feature>
<sequence>MHDTSTVLIPLTTLAPSAPDTSTMPDRLTTLAPSTMPMTSSEIAQPAGDDSEGGTSRKPWEKLVEMPKDTRTVKKMWKDFPDEVKKDYSNRATAMSRAAGGADGTTSKLRGRNKAKEHEV</sequence>
<evidence type="ECO:0000256" key="1">
    <source>
        <dbReference type="SAM" id="MobiDB-lite"/>
    </source>
</evidence>
<reference evidence="2 3" key="1">
    <citation type="journal article" date="2016" name="Mol. Biol. Evol.">
        <title>Comparative Genomics of Early-Diverging Mushroom-Forming Fungi Provides Insights into the Origins of Lignocellulose Decay Capabilities.</title>
        <authorList>
            <person name="Nagy L.G."/>
            <person name="Riley R."/>
            <person name="Tritt A."/>
            <person name="Adam C."/>
            <person name="Daum C."/>
            <person name="Floudas D."/>
            <person name="Sun H."/>
            <person name="Yadav J.S."/>
            <person name="Pangilinan J."/>
            <person name="Larsson K.H."/>
            <person name="Matsuura K."/>
            <person name="Barry K."/>
            <person name="Labutti K."/>
            <person name="Kuo R."/>
            <person name="Ohm R.A."/>
            <person name="Bhattacharya S.S."/>
            <person name="Shirouzu T."/>
            <person name="Yoshinaga Y."/>
            <person name="Martin F.M."/>
            <person name="Grigoriev I.V."/>
            <person name="Hibbett D.S."/>
        </authorList>
    </citation>
    <scope>NUCLEOTIDE SEQUENCE [LARGE SCALE GENOMIC DNA]</scope>
    <source>
        <strain evidence="2 3">HHB14362 ss-1</strain>
    </source>
</reference>
<organism evidence="2 3">
    <name type="scientific">Neolentinus lepideus HHB14362 ss-1</name>
    <dbReference type="NCBI Taxonomy" id="1314782"/>
    <lineage>
        <taxon>Eukaryota</taxon>
        <taxon>Fungi</taxon>
        <taxon>Dikarya</taxon>
        <taxon>Basidiomycota</taxon>
        <taxon>Agaricomycotina</taxon>
        <taxon>Agaricomycetes</taxon>
        <taxon>Gloeophyllales</taxon>
        <taxon>Gloeophyllaceae</taxon>
        <taxon>Neolentinus</taxon>
    </lineage>
</organism>